<reference evidence="15 16" key="1">
    <citation type="submission" date="2014-08" db="EMBL/GenBank/DDBJ databases">
        <title>Porphyromonas cangingivalis strain:COT-109_OH1386 Genome sequencing.</title>
        <authorList>
            <person name="Wallis C."/>
            <person name="Deusch O."/>
            <person name="O'Flynn C."/>
            <person name="Davis I."/>
            <person name="Jospin G."/>
            <person name="Darling A.E."/>
            <person name="Coil D.A."/>
            <person name="Alexiev A."/>
            <person name="Horsfall A."/>
            <person name="Kirkwood N."/>
            <person name="Harris S."/>
            <person name="Eisen J.A."/>
        </authorList>
    </citation>
    <scope>NUCLEOTIDE SEQUENCE [LARGE SCALE GENOMIC DNA]</scope>
    <source>
        <strain evidence="16">COT-109 OH1386</strain>
    </source>
</reference>
<dbReference type="AlphaFoldDB" id="A0A0A2EI99"/>
<dbReference type="InterPro" id="IPR012910">
    <property type="entry name" value="Plug_dom"/>
</dbReference>
<dbReference type="GO" id="GO:0044718">
    <property type="term" value="P:siderophore transmembrane transport"/>
    <property type="evidence" value="ECO:0007669"/>
    <property type="project" value="TreeGrafter"/>
</dbReference>
<dbReference type="InterPro" id="IPR011276">
    <property type="entry name" value="TonB_haem/Hb_rcpt"/>
</dbReference>
<feature type="domain" description="TonB-dependent receptor plug" evidence="14">
    <location>
        <begin position="47"/>
        <end position="151"/>
    </location>
</feature>
<comment type="caution">
    <text evidence="15">The sequence shown here is derived from an EMBL/GenBank/DDBJ whole genome shotgun (WGS) entry which is preliminary data.</text>
</comment>
<keyword evidence="3 10" id="KW-1134">Transmembrane beta strand</keyword>
<evidence type="ECO:0000256" key="12">
    <source>
        <dbReference type="SAM" id="SignalP"/>
    </source>
</evidence>
<dbReference type="NCBIfam" id="TIGR01785">
    <property type="entry name" value="TonB-hemin"/>
    <property type="match status" value="1"/>
</dbReference>
<comment type="subcellular location">
    <subcellularLocation>
        <location evidence="1 10">Cell outer membrane</location>
        <topology evidence="1 10">Multi-pass membrane protein</topology>
    </subcellularLocation>
</comment>
<evidence type="ECO:0000256" key="11">
    <source>
        <dbReference type="RuleBase" id="RU003357"/>
    </source>
</evidence>
<proteinExistence type="inferred from homology"/>
<evidence type="ECO:0000259" key="13">
    <source>
        <dbReference type="Pfam" id="PF00593"/>
    </source>
</evidence>
<evidence type="ECO:0000256" key="3">
    <source>
        <dbReference type="ARBA" id="ARBA00022452"/>
    </source>
</evidence>
<dbReference type="EMBL" id="JQJD01000058">
    <property type="protein sequence ID" value="KGN78663.1"/>
    <property type="molecule type" value="Genomic_DNA"/>
</dbReference>
<feature type="signal peptide" evidence="12">
    <location>
        <begin position="1"/>
        <end position="19"/>
    </location>
</feature>
<keyword evidence="2 10" id="KW-0813">Transport</keyword>
<dbReference type="InterPro" id="IPR000531">
    <property type="entry name" value="Beta-barrel_TonB"/>
</dbReference>
<evidence type="ECO:0000313" key="15">
    <source>
        <dbReference type="EMBL" id="KGN78663.1"/>
    </source>
</evidence>
<evidence type="ECO:0000256" key="2">
    <source>
        <dbReference type="ARBA" id="ARBA00022448"/>
    </source>
</evidence>
<keyword evidence="16" id="KW-1185">Reference proteome</keyword>
<evidence type="ECO:0000259" key="14">
    <source>
        <dbReference type="Pfam" id="PF07715"/>
    </source>
</evidence>
<keyword evidence="4 10" id="KW-0812">Transmembrane</keyword>
<evidence type="ECO:0000256" key="6">
    <source>
        <dbReference type="ARBA" id="ARBA00023077"/>
    </source>
</evidence>
<feature type="domain" description="TonB-dependent receptor-like beta-barrel" evidence="13">
    <location>
        <begin position="255"/>
        <end position="683"/>
    </location>
</feature>
<dbReference type="SUPFAM" id="SSF56935">
    <property type="entry name" value="Porins"/>
    <property type="match status" value="1"/>
</dbReference>
<evidence type="ECO:0000256" key="5">
    <source>
        <dbReference type="ARBA" id="ARBA00022729"/>
    </source>
</evidence>
<dbReference type="InterPro" id="IPR039426">
    <property type="entry name" value="TonB-dep_rcpt-like"/>
</dbReference>
<dbReference type="PANTHER" id="PTHR30069">
    <property type="entry name" value="TONB-DEPENDENT OUTER MEMBRANE RECEPTOR"/>
    <property type="match status" value="1"/>
</dbReference>
<name>A0A0A2EI99_PORCN</name>
<evidence type="ECO:0000256" key="1">
    <source>
        <dbReference type="ARBA" id="ARBA00004571"/>
    </source>
</evidence>
<dbReference type="GO" id="GO:0015344">
    <property type="term" value="F:siderophore uptake transmembrane transporter activity"/>
    <property type="evidence" value="ECO:0007669"/>
    <property type="project" value="TreeGrafter"/>
</dbReference>
<sequence>MKKTILFSLASAVTVTAMAMGPMPKDSLSATELGTVTVYATRTPIPLKRVPGKIEVITPTAIERSGLRDLTDVLKNKSSLDVIQYPGFLSNVGIRGFIPDFTRSRYVAVLINGIPSGTSNLSTLGLSGVQQIEVLKGPFSSIYGTNAMGGVINVITKKNVDELTGGLSVSAGSYSSGYSTFSLGGGITDRLSFDLNASYEAQALNYKTGNKRLLSTSKLEEAILDPTTRGVEMPLSHFGVFKGNLRVGYVFSPDWSLNIYEDLFLGGGIPGGGSIWGVYGADKKDLNRTMTSAELRGRVGIHRLSFTPYFSRETNDSYKISEAKHYVNYSGITTTWGAILQDEMSLGDHKLVFGLDTRNQDTDSKRFKEDGTPDVLYKPNSSTQNLGLFAQTNLQFFDEALTLSAGLRADFMSFILDENPELKSKRSSENFNIVSPNLGLKYEITEGLMAHATIGSAFSAPDAYNKAGEYETAYGITRGNPDLKPETSITYDAGLSYVNPELGLQLDATYFDTYHRQMIIKVPVGKKGDVGISSFENSDKAHMNGLELIASYDFGSLANYIFSLKAYVNATIMFDSKVKMNKDDFWKQLESVRKQNITFGLEYTSPRGIELALTGRFLGQRYESNWFGSFPNVRKGLSELVNAEMPEIAKHNQLLHPASLIFSASAHYNVNDNLRLGVNLNNIFDEHYTEKDGYHMPGRNVRFSATYRF</sequence>
<evidence type="ECO:0008006" key="17">
    <source>
        <dbReference type="Google" id="ProtNLM"/>
    </source>
</evidence>
<protein>
    <recommendedName>
        <fullName evidence="17">TonB-dependent receptor</fullName>
    </recommendedName>
</protein>
<dbReference type="PANTHER" id="PTHR30069:SF29">
    <property type="entry name" value="HEMOGLOBIN AND HEMOGLOBIN-HAPTOGLOBIN-BINDING PROTEIN 1-RELATED"/>
    <property type="match status" value="1"/>
</dbReference>
<dbReference type="Pfam" id="PF00593">
    <property type="entry name" value="TonB_dep_Rec_b-barrel"/>
    <property type="match status" value="1"/>
</dbReference>
<keyword evidence="6 11" id="KW-0798">TonB box</keyword>
<evidence type="ECO:0000256" key="8">
    <source>
        <dbReference type="ARBA" id="ARBA00023170"/>
    </source>
</evidence>
<evidence type="ECO:0000256" key="9">
    <source>
        <dbReference type="ARBA" id="ARBA00023237"/>
    </source>
</evidence>
<dbReference type="PROSITE" id="PS52016">
    <property type="entry name" value="TONB_DEPENDENT_REC_3"/>
    <property type="match status" value="1"/>
</dbReference>
<evidence type="ECO:0000256" key="10">
    <source>
        <dbReference type="PROSITE-ProRule" id="PRU01360"/>
    </source>
</evidence>
<dbReference type="GO" id="GO:0015232">
    <property type="term" value="F:heme transmembrane transporter activity"/>
    <property type="evidence" value="ECO:0007669"/>
    <property type="project" value="InterPro"/>
</dbReference>
<keyword evidence="7 10" id="KW-0472">Membrane</keyword>
<dbReference type="Gene3D" id="2.40.170.20">
    <property type="entry name" value="TonB-dependent receptor, beta-barrel domain"/>
    <property type="match status" value="1"/>
</dbReference>
<evidence type="ECO:0000313" key="16">
    <source>
        <dbReference type="Proteomes" id="UP000030125"/>
    </source>
</evidence>
<dbReference type="Gene3D" id="2.170.130.10">
    <property type="entry name" value="TonB-dependent receptor, plug domain"/>
    <property type="match status" value="1"/>
</dbReference>
<keyword evidence="8" id="KW-0675">Receptor</keyword>
<dbReference type="GO" id="GO:0009279">
    <property type="term" value="C:cell outer membrane"/>
    <property type="evidence" value="ECO:0007669"/>
    <property type="project" value="UniProtKB-SubCell"/>
</dbReference>
<keyword evidence="9 10" id="KW-0998">Cell outer membrane</keyword>
<gene>
    <name evidence="15" type="ORF">HQ35_09315</name>
</gene>
<comment type="similarity">
    <text evidence="10 11">Belongs to the TonB-dependent receptor family.</text>
</comment>
<evidence type="ECO:0000256" key="4">
    <source>
        <dbReference type="ARBA" id="ARBA00022692"/>
    </source>
</evidence>
<dbReference type="CDD" id="cd01347">
    <property type="entry name" value="ligand_gated_channel"/>
    <property type="match status" value="1"/>
</dbReference>
<feature type="chain" id="PRO_5001986919" description="TonB-dependent receptor" evidence="12">
    <location>
        <begin position="20"/>
        <end position="709"/>
    </location>
</feature>
<dbReference type="Pfam" id="PF07715">
    <property type="entry name" value="Plug"/>
    <property type="match status" value="1"/>
</dbReference>
<dbReference type="InterPro" id="IPR036942">
    <property type="entry name" value="Beta-barrel_TonB_sf"/>
</dbReference>
<keyword evidence="5 12" id="KW-0732">Signal</keyword>
<accession>A0A0A2EI99</accession>
<dbReference type="Proteomes" id="UP000030125">
    <property type="component" value="Unassembled WGS sequence"/>
</dbReference>
<dbReference type="InterPro" id="IPR037066">
    <property type="entry name" value="Plug_dom_sf"/>
</dbReference>
<organism evidence="15 16">
    <name type="scientific">Porphyromonas cangingivalis</name>
    <dbReference type="NCBI Taxonomy" id="36874"/>
    <lineage>
        <taxon>Bacteria</taxon>
        <taxon>Pseudomonadati</taxon>
        <taxon>Bacteroidota</taxon>
        <taxon>Bacteroidia</taxon>
        <taxon>Bacteroidales</taxon>
        <taxon>Porphyromonadaceae</taxon>
        <taxon>Porphyromonas</taxon>
    </lineage>
</organism>
<evidence type="ECO:0000256" key="7">
    <source>
        <dbReference type="ARBA" id="ARBA00023136"/>
    </source>
</evidence>